<organism evidence="3 4">
    <name type="scientific">Lupinus angustifolius</name>
    <name type="common">Narrow-leaved blue lupine</name>
    <dbReference type="NCBI Taxonomy" id="3871"/>
    <lineage>
        <taxon>Eukaryota</taxon>
        <taxon>Viridiplantae</taxon>
        <taxon>Streptophyta</taxon>
        <taxon>Embryophyta</taxon>
        <taxon>Tracheophyta</taxon>
        <taxon>Spermatophyta</taxon>
        <taxon>Magnoliopsida</taxon>
        <taxon>eudicotyledons</taxon>
        <taxon>Gunneridae</taxon>
        <taxon>Pentapetalae</taxon>
        <taxon>rosids</taxon>
        <taxon>fabids</taxon>
        <taxon>Fabales</taxon>
        <taxon>Fabaceae</taxon>
        <taxon>Papilionoideae</taxon>
        <taxon>50 kb inversion clade</taxon>
        <taxon>genistoids sensu lato</taxon>
        <taxon>core genistoids</taxon>
        <taxon>Genisteae</taxon>
        <taxon>Lupinus</taxon>
    </lineage>
</organism>
<evidence type="ECO:0008006" key="5">
    <source>
        <dbReference type="Google" id="ProtNLM"/>
    </source>
</evidence>
<evidence type="ECO:0000313" key="4">
    <source>
        <dbReference type="Proteomes" id="UP000188354"/>
    </source>
</evidence>
<dbReference type="Proteomes" id="UP000188354">
    <property type="component" value="Chromosome LG16"/>
</dbReference>
<evidence type="ECO:0000313" key="3">
    <source>
        <dbReference type="EMBL" id="OIV95982.1"/>
    </source>
</evidence>
<dbReference type="KEGG" id="lang:109328879"/>
<protein>
    <recommendedName>
        <fullName evidence="5">Transmembrane protein</fullName>
    </recommendedName>
</protein>
<feature type="region of interest" description="Disordered" evidence="1">
    <location>
        <begin position="51"/>
        <end position="87"/>
    </location>
</feature>
<feature type="compositionally biased region" description="Pro residues" evidence="1">
    <location>
        <begin position="68"/>
        <end position="81"/>
    </location>
</feature>
<gene>
    <name evidence="3" type="ORF">TanjilG_27086</name>
</gene>
<keyword evidence="4" id="KW-1185">Reference proteome</keyword>
<keyword evidence="2" id="KW-0472">Membrane</keyword>
<keyword evidence="2" id="KW-1133">Transmembrane helix</keyword>
<dbReference type="PANTHER" id="PTHR36381:SF1">
    <property type="entry name" value="ETHYLENE-REGULATED TRANSCRIPT 2 (ERT2)"/>
    <property type="match status" value="1"/>
</dbReference>
<evidence type="ECO:0000256" key="1">
    <source>
        <dbReference type="SAM" id="MobiDB-lite"/>
    </source>
</evidence>
<dbReference type="EMBL" id="CM007376">
    <property type="protein sequence ID" value="OIV95982.1"/>
    <property type="molecule type" value="Genomic_DNA"/>
</dbReference>
<dbReference type="Gramene" id="OIV95982">
    <property type="protein sequence ID" value="OIV95982"/>
    <property type="gene ID" value="TanjilG_27086"/>
</dbReference>
<feature type="transmembrane region" description="Helical" evidence="2">
    <location>
        <begin position="352"/>
        <end position="378"/>
    </location>
</feature>
<dbReference type="SUPFAM" id="SSF101447">
    <property type="entry name" value="Formin homology 2 domain (FH2 domain)"/>
    <property type="match status" value="1"/>
</dbReference>
<reference evidence="3 4" key="1">
    <citation type="journal article" date="2017" name="Plant Biotechnol. J.">
        <title>A comprehensive draft genome sequence for lupin (Lupinus angustifolius), an emerging health food: insights into plant-microbe interactions and legume evolution.</title>
        <authorList>
            <person name="Hane J.K."/>
            <person name="Ming Y."/>
            <person name="Kamphuis L.G."/>
            <person name="Nelson M.N."/>
            <person name="Garg G."/>
            <person name="Atkins C.A."/>
            <person name="Bayer P.E."/>
            <person name="Bravo A."/>
            <person name="Bringans S."/>
            <person name="Cannon S."/>
            <person name="Edwards D."/>
            <person name="Foley R."/>
            <person name="Gao L.L."/>
            <person name="Harrison M.J."/>
            <person name="Huang W."/>
            <person name="Hurgobin B."/>
            <person name="Li S."/>
            <person name="Liu C.W."/>
            <person name="McGrath A."/>
            <person name="Morahan G."/>
            <person name="Murray J."/>
            <person name="Weller J."/>
            <person name="Jian J."/>
            <person name="Singh K.B."/>
        </authorList>
    </citation>
    <scope>NUCLEOTIDE SEQUENCE [LARGE SCALE GENOMIC DNA]</scope>
    <source>
        <strain evidence="4">cv. Tanjil</strain>
        <tissue evidence="3">Whole plant</tissue>
    </source>
</reference>
<proteinExistence type="predicted"/>
<accession>A0A4P1QVW5</accession>
<name>A0A4P1QVW5_LUPAN</name>
<dbReference type="AlphaFoldDB" id="A0A4P1QVW5"/>
<sequence>MPFPWKKNKVTTFSQIVADLHSPKRRVSLVVETGFPTSLIDLFVKNRTRFRKTKSNKPVQPHHEFTDSPPPPPPPPPPSPATTPHHHMNQTVIVNGDEDGISGKVGECEFGSGLNIGVAVLVKMVVVLVLVASVERLTVAFTVSAFALVFFEYAGERVVSPFSNAKIESLSKRVSDYVSVSVSDCVCWFQKVLELKFEKGNSEVGSVELGSIDEIEVVESKSEVGIFCEEGFFVDENESSNKVIESCGISECKSKGSSRSGRFKSKIVKKLLGKKFLRSKKEKEVEKITKEEFEVESISEVSSVIDEHKLDSFEIEEEEEENSSLLIGTKLECVRDNGDEVNCGITYSQKSLLIIALMGLVMGRFQALVLTITWCVILKFVKILWRSKNVPIIKCSVPKS</sequence>
<dbReference type="PANTHER" id="PTHR36381">
    <property type="entry name" value="ETHYLENE-REGULATED TRANSCRIPT 2 (ERT2)"/>
    <property type="match status" value="1"/>
</dbReference>
<dbReference type="OrthoDB" id="690172at2759"/>
<evidence type="ECO:0000256" key="2">
    <source>
        <dbReference type="SAM" id="Phobius"/>
    </source>
</evidence>
<keyword evidence="2" id="KW-0812">Transmembrane</keyword>